<proteinExistence type="predicted"/>
<name>A0A979G6F2_CHIPD</name>
<evidence type="ECO:0000313" key="1">
    <source>
        <dbReference type="EMBL" id="ACU61725.1"/>
    </source>
</evidence>
<sequence length="316" mass="35820">MKKHLYLLPLVFFIAACSKEGGGDKDTPDPGTGTTTLGAGVIYYDWATDGLLKFDLTTGIKASFITYSTRRNGWDVSQDNTWILESRDHPDDYDAELYTITNVKDNTIVSQFKKFSGYANLTSPLLSYDKKLILVPPTFDDGVMILDLQGKILFNLVSYQGKKLDGRVIWMPDNTFLFSQGNSIYRTNKEFTNATLVKTFNFDSWGHFSISPDGTKLALRGGNHVWMMNIDGSNLTQVTESNWTEVWPVFSPDSKYLLIGYDYTPTNQWGRWWRMAIIPADFKKYNVEDNTDKRVIQLVAKGENIAEAASGVTLWR</sequence>
<dbReference type="OrthoDB" id="698553at2"/>
<evidence type="ECO:0000313" key="2">
    <source>
        <dbReference type="Proteomes" id="UP000002215"/>
    </source>
</evidence>
<accession>A0A979G6F2</accession>
<reference evidence="1 2" key="2">
    <citation type="journal article" date="2010" name="Stand. Genomic Sci.">
        <title>Complete genome sequence of Chitinophaga pinensis type strain (UQM 2034).</title>
        <authorList>
            <person name="Glavina Del Rio T."/>
            <person name="Abt B."/>
            <person name="Spring S."/>
            <person name="Lapidus A."/>
            <person name="Nolan M."/>
            <person name="Tice H."/>
            <person name="Copeland A."/>
            <person name="Cheng J.F."/>
            <person name="Chen F."/>
            <person name="Bruce D."/>
            <person name="Goodwin L."/>
            <person name="Pitluck S."/>
            <person name="Ivanova N."/>
            <person name="Mavromatis K."/>
            <person name="Mikhailova N."/>
            <person name="Pati A."/>
            <person name="Chen A."/>
            <person name="Palaniappan K."/>
            <person name="Land M."/>
            <person name="Hauser L."/>
            <person name="Chang Y.J."/>
            <person name="Jeffries C.D."/>
            <person name="Chain P."/>
            <person name="Saunders E."/>
            <person name="Detter J.C."/>
            <person name="Brettin T."/>
            <person name="Rohde M."/>
            <person name="Goker M."/>
            <person name="Bristow J."/>
            <person name="Eisen J.A."/>
            <person name="Markowitz V."/>
            <person name="Hugenholtz P."/>
            <person name="Kyrpides N.C."/>
            <person name="Klenk H.P."/>
            <person name="Lucas S."/>
        </authorList>
    </citation>
    <scope>NUCLEOTIDE SEQUENCE [LARGE SCALE GENOMIC DNA]</scope>
    <source>
        <strain evidence="2">ATCC 43595 / DSM 2588 / LMG 13176 / NBRC 15968 / NCIMB 11800 / UQM 2034</strain>
    </source>
</reference>
<dbReference type="RefSeq" id="WP_012791893.1">
    <property type="nucleotide sequence ID" value="NC_013132.1"/>
</dbReference>
<gene>
    <name evidence="1" type="ordered locus">Cpin_4276</name>
</gene>
<dbReference type="InterPro" id="IPR011042">
    <property type="entry name" value="6-blade_b-propeller_TolB-like"/>
</dbReference>
<dbReference type="Proteomes" id="UP000002215">
    <property type="component" value="Chromosome"/>
</dbReference>
<dbReference type="EMBL" id="CP001699">
    <property type="protein sequence ID" value="ACU61725.1"/>
    <property type="molecule type" value="Genomic_DNA"/>
</dbReference>
<dbReference type="SUPFAM" id="SSF69304">
    <property type="entry name" value="Tricorn protease N-terminal domain"/>
    <property type="match status" value="1"/>
</dbReference>
<dbReference type="PROSITE" id="PS51257">
    <property type="entry name" value="PROKAR_LIPOPROTEIN"/>
    <property type="match status" value="1"/>
</dbReference>
<reference evidence="2" key="1">
    <citation type="submission" date="2009-08" db="EMBL/GenBank/DDBJ databases">
        <title>The complete genome of Chitinophaga pinensis DSM 2588.</title>
        <authorList>
            <consortium name="US DOE Joint Genome Institute (JGI-PGF)"/>
            <person name="Lucas S."/>
            <person name="Copeland A."/>
            <person name="Lapidus A."/>
            <person name="Glavina del Rio T."/>
            <person name="Dalin E."/>
            <person name="Tice H."/>
            <person name="Bruce D."/>
            <person name="Goodwin L."/>
            <person name="Pitluck S."/>
            <person name="Kyrpides N."/>
            <person name="Mavromatis K."/>
            <person name="Ivanova N."/>
            <person name="Mikhailova N."/>
            <person name="Sims D."/>
            <person name="Meinche L."/>
            <person name="Brettin T."/>
            <person name="Detter J.C."/>
            <person name="Han C."/>
            <person name="Larimer F."/>
            <person name="Land M."/>
            <person name="Hauser L."/>
            <person name="Markowitz V."/>
            <person name="Cheng J.-F."/>
            <person name="Hugenholtz P."/>
            <person name="Woyke T."/>
            <person name="Wu D."/>
            <person name="Spring S."/>
            <person name="Klenk H.-P."/>
            <person name="Eisen J.A."/>
        </authorList>
    </citation>
    <scope>NUCLEOTIDE SEQUENCE [LARGE SCALE GENOMIC DNA]</scope>
    <source>
        <strain evidence="2">ATCC 43595 / DSM 2588 / LMG 13176 / NBRC 15968 / NCIMB 11800 / UQM 2034</strain>
    </source>
</reference>
<dbReference type="Gene3D" id="2.120.10.30">
    <property type="entry name" value="TolB, C-terminal domain"/>
    <property type="match status" value="1"/>
</dbReference>
<protein>
    <recommendedName>
        <fullName evidence="3">WD40 repeat domain-containing protein</fullName>
    </recommendedName>
</protein>
<evidence type="ECO:0008006" key="3">
    <source>
        <dbReference type="Google" id="ProtNLM"/>
    </source>
</evidence>
<dbReference type="KEGG" id="cpi:Cpin_4276"/>
<dbReference type="AlphaFoldDB" id="A0A979G6F2"/>
<organism evidence="1 2">
    <name type="scientific">Chitinophaga pinensis (strain ATCC 43595 / DSM 2588 / LMG 13176 / NBRC 15968 / NCIMB 11800 / UQM 2034)</name>
    <dbReference type="NCBI Taxonomy" id="485918"/>
    <lineage>
        <taxon>Bacteria</taxon>
        <taxon>Pseudomonadati</taxon>
        <taxon>Bacteroidota</taxon>
        <taxon>Chitinophagia</taxon>
        <taxon>Chitinophagales</taxon>
        <taxon>Chitinophagaceae</taxon>
        <taxon>Chitinophaga</taxon>
    </lineage>
</organism>